<dbReference type="EMBL" id="CM044706">
    <property type="protein sequence ID" value="KAI5658245.1"/>
    <property type="molecule type" value="Genomic_DNA"/>
</dbReference>
<accession>A0ACC0ACY4</accession>
<evidence type="ECO:0000313" key="2">
    <source>
        <dbReference type="Proteomes" id="UP001060085"/>
    </source>
</evidence>
<keyword evidence="2" id="KW-1185">Reference proteome</keyword>
<gene>
    <name evidence="1" type="ORF">M9H77_27038</name>
</gene>
<proteinExistence type="predicted"/>
<protein>
    <submittedName>
        <fullName evidence="1">Uncharacterized protein</fullName>
    </submittedName>
</protein>
<name>A0ACC0ACY4_CATRO</name>
<dbReference type="Proteomes" id="UP001060085">
    <property type="component" value="Linkage Group LG06"/>
</dbReference>
<sequence>MGSRSSLVGMEVPIIGSDSIKWFRVSVPSSLLPSASEFASSAATLTRDLGSCSAIRNPYMSGNPPNYLFWKIAKDQPHMLDILEIYGSKEFPKFGLRIIFPDVLFPFAFICRDETILGSKNHYMLYTVTISGVAYLIKLKSVDNYATCSCFDSNEVVEYNTQMNPHCGVITAVAAHSGRLIVGRNDGSVNCVQLGLLNSSSPGFSYELRGDDIGFGRLWGIMSRGRTTPAVQDLVLLEVHQKKLLFVLHSDGTFRVWDIATRTKIFNHFITFPTMTGHTFLKLWVGEADGEKNIIPLAVLHTDASGVNADVISIYALRYGIGDRMSLTMEAPILSTSLDEGGPIDVKLTQNKVWILKDDGLIIQELFSDKGVAQSYALQEAFVADQLFQSSEHSSDDILWLTRTVFPSSKDQIAEILSSIFLQRILLPGVYHHVALRTTLQEYNKDFSDSEFDSFTVEGLKNEVLSLIEHEGVSETPVSVLCFWKSFCARYYNNWCKINAACGVLVDSFTGTVGLIRKNILSVFRSLEYIELFVQGSIDELGNASSVPEFSSGLERDILLEVHQCISSVNQQLGKAASAIFYESLRKTPLMSSEEVLPRLLKILEIGYAPSIATLHISELGADVAWEKEAFYHKNLRKFSMDLFLSLHSLCGGATSWQKVLDVIDSYLSFLVPRKVAHHVDYQAFLNVDVPVTVQATSQVAKVMFESALDVLVLLSYMVNISGQIQMSHTDVSRIKLELVPMIQETITQWHIIHFLVTTPTASPAVEDFSSQLSSLQIDGSIDKRSLNEKLGKCDFTLGFVLLLSLQTSSKEQANLSSTCFPNPSSILTLVREFTSWIIWGRTGEKSSVFFIHPTDLAFIFLKYSQYDAIQYLLTLVDAYLRKEKICESVQSVDGEWSMILHLLGCCLIAQAERGLHGSLRDRKVSEAVRCFYRAASLEGAPDALQSLPYEAGVARLSFTGCSSGASWKLHYYQWAMQIFEQYRLSEAACQFALAALEQVDEALGSPADPHSESASAVKGRLWANVFKFSLDLNYYYDAYCAIISNPDEESKNICLRRFIIVLYERGAIKILCNGQLPFVGLAERVEQELAWKAERSDVSAKPNPFKLLYAFEMHRHNWRKAARFIYMYSSRLRTEMAVKDHPGRTLALQERLNGLSAAINALQLVHPAYAWIDSIPEDSTFNKDDYPSKKARITTQEQCPDDDGPDKQQSCLEIEKLENEYILTSAEYLLSLANIKWTLTGFDKRPSNLVDLLVESNLYDLAFTVILRFWQHSGLNRELERVFTAMSLKCCPNELASSSFGNHRVQGFLLTSSQDDRGFLDVGPITQQSKGNSQWETLEIYLGRYREYHPRLPIVVAETLLASDPQIELPLWLVKMFKGVRQENSFGMSGTESSPASLFCLYVDYGRYIEATNLLLEYIESLASLRPADVIRRKRPCSIWFPYTSIERLWFQLEESIRLGHMIDQCEKLKGLLQGALLKHLNLVNVDSDDIQSSAMQ</sequence>
<evidence type="ECO:0000313" key="1">
    <source>
        <dbReference type="EMBL" id="KAI5658245.1"/>
    </source>
</evidence>
<comment type="caution">
    <text evidence="1">The sequence shown here is derived from an EMBL/GenBank/DDBJ whole genome shotgun (WGS) entry which is preliminary data.</text>
</comment>
<reference evidence="2" key="1">
    <citation type="journal article" date="2023" name="Nat. Plants">
        <title>Single-cell RNA sequencing provides a high-resolution roadmap for understanding the multicellular compartmentation of specialized metabolism.</title>
        <authorList>
            <person name="Sun S."/>
            <person name="Shen X."/>
            <person name="Li Y."/>
            <person name="Li Y."/>
            <person name="Wang S."/>
            <person name="Li R."/>
            <person name="Zhang H."/>
            <person name="Shen G."/>
            <person name="Guo B."/>
            <person name="Wei J."/>
            <person name="Xu J."/>
            <person name="St-Pierre B."/>
            <person name="Chen S."/>
            <person name="Sun C."/>
        </authorList>
    </citation>
    <scope>NUCLEOTIDE SEQUENCE [LARGE SCALE GENOMIC DNA]</scope>
</reference>
<organism evidence="1 2">
    <name type="scientific">Catharanthus roseus</name>
    <name type="common">Madagascar periwinkle</name>
    <name type="synonym">Vinca rosea</name>
    <dbReference type="NCBI Taxonomy" id="4058"/>
    <lineage>
        <taxon>Eukaryota</taxon>
        <taxon>Viridiplantae</taxon>
        <taxon>Streptophyta</taxon>
        <taxon>Embryophyta</taxon>
        <taxon>Tracheophyta</taxon>
        <taxon>Spermatophyta</taxon>
        <taxon>Magnoliopsida</taxon>
        <taxon>eudicotyledons</taxon>
        <taxon>Gunneridae</taxon>
        <taxon>Pentapetalae</taxon>
        <taxon>asterids</taxon>
        <taxon>lamiids</taxon>
        <taxon>Gentianales</taxon>
        <taxon>Apocynaceae</taxon>
        <taxon>Rauvolfioideae</taxon>
        <taxon>Vinceae</taxon>
        <taxon>Catharanthinae</taxon>
        <taxon>Catharanthus</taxon>
    </lineage>
</organism>